<keyword evidence="4" id="KW-0804">Transcription</keyword>
<evidence type="ECO:0000259" key="5">
    <source>
        <dbReference type="PROSITE" id="PS50931"/>
    </source>
</evidence>
<comment type="similarity">
    <text evidence="1">Belongs to the LysR transcriptional regulatory family.</text>
</comment>
<feature type="domain" description="HTH lysR-type" evidence="5">
    <location>
        <begin position="9"/>
        <end position="66"/>
    </location>
</feature>
<dbReference type="EMBL" id="JFKC01000005">
    <property type="protein sequence ID" value="OSQ51372.1"/>
    <property type="molecule type" value="Genomic_DNA"/>
</dbReference>
<dbReference type="Pfam" id="PF03466">
    <property type="entry name" value="LysR_substrate"/>
    <property type="match status" value="1"/>
</dbReference>
<dbReference type="STRING" id="1123756.MGEO_07830"/>
<dbReference type="OrthoDB" id="7328368at2"/>
<evidence type="ECO:0000313" key="6">
    <source>
        <dbReference type="EMBL" id="OSQ51372.1"/>
    </source>
</evidence>
<dbReference type="InterPro" id="IPR036388">
    <property type="entry name" value="WH-like_DNA-bd_sf"/>
</dbReference>
<dbReference type="Proteomes" id="UP000193926">
    <property type="component" value="Unassembled WGS sequence"/>
</dbReference>
<dbReference type="GO" id="GO:0043565">
    <property type="term" value="F:sequence-specific DNA binding"/>
    <property type="evidence" value="ECO:0007669"/>
    <property type="project" value="TreeGrafter"/>
</dbReference>
<dbReference type="GO" id="GO:0006351">
    <property type="term" value="P:DNA-templated transcription"/>
    <property type="evidence" value="ECO:0007669"/>
    <property type="project" value="TreeGrafter"/>
</dbReference>
<evidence type="ECO:0000256" key="4">
    <source>
        <dbReference type="ARBA" id="ARBA00023163"/>
    </source>
</evidence>
<dbReference type="GO" id="GO:0003700">
    <property type="term" value="F:DNA-binding transcription factor activity"/>
    <property type="evidence" value="ECO:0007669"/>
    <property type="project" value="InterPro"/>
</dbReference>
<keyword evidence="7" id="KW-1185">Reference proteome</keyword>
<dbReference type="InterPro" id="IPR005119">
    <property type="entry name" value="LysR_subst-bd"/>
</dbReference>
<sequence>MSLDWRSLPSLAALRAFDATARNGDFARAARSLNVTHAAVAQQVRALEKDLGMSLAVREGRSVRLTPLGVELARSLAEGFETIADGIDTLRRREQRRGIRITATPFLVDRIITPRLSEFWDAHPGSEISIHPSREYIDIASEGFDLAIRALPNSTEMTWPGVDVAPLAEMLVVGIVAPKLLEDASANPQDLPWLEHDGMMSKLIMMRDCGLEVEKLTFVPIGSPNLLMEAVRQGLGATLFSEQFTREDLAAGRLVQVPLPKTLYARYLAVTPKGPRHALVEPFVEWVRTLF</sequence>
<dbReference type="SUPFAM" id="SSF46785">
    <property type="entry name" value="Winged helix' DNA-binding domain"/>
    <property type="match status" value="1"/>
</dbReference>
<dbReference type="PROSITE" id="PS50931">
    <property type="entry name" value="HTH_LYSR"/>
    <property type="match status" value="1"/>
</dbReference>
<dbReference type="InterPro" id="IPR036390">
    <property type="entry name" value="WH_DNA-bd_sf"/>
</dbReference>
<proteinExistence type="inferred from homology"/>
<evidence type="ECO:0000313" key="7">
    <source>
        <dbReference type="Proteomes" id="UP000193926"/>
    </source>
</evidence>
<keyword evidence="3" id="KW-0238">DNA-binding</keyword>
<dbReference type="PRINTS" id="PR00039">
    <property type="entry name" value="HTHLYSR"/>
</dbReference>
<accession>A0A1X4NMC6</accession>
<dbReference type="RefSeq" id="WP_158090992.1">
    <property type="nucleotide sequence ID" value="NZ_JFKC01000005.1"/>
</dbReference>
<keyword evidence="2" id="KW-0805">Transcription regulation</keyword>
<name>A0A1X4NMC6_9RHOB</name>
<protein>
    <recommendedName>
        <fullName evidence="5">HTH lysR-type domain-containing protein</fullName>
    </recommendedName>
</protein>
<comment type="caution">
    <text evidence="6">The sequence shown here is derived from an EMBL/GenBank/DDBJ whole genome shotgun (WGS) entry which is preliminary data.</text>
</comment>
<reference evidence="6 7" key="1">
    <citation type="submission" date="2014-03" db="EMBL/GenBank/DDBJ databases">
        <title>The draft genome sequence of Marivita geojedonensis KCTC 23882.</title>
        <authorList>
            <person name="Lai Q."/>
            <person name="Shao Z."/>
        </authorList>
    </citation>
    <scope>NUCLEOTIDE SEQUENCE [LARGE SCALE GENOMIC DNA]</scope>
    <source>
        <strain evidence="6 7">DPG-138</strain>
    </source>
</reference>
<dbReference type="Pfam" id="PF00126">
    <property type="entry name" value="HTH_1"/>
    <property type="match status" value="1"/>
</dbReference>
<dbReference type="InterPro" id="IPR058163">
    <property type="entry name" value="LysR-type_TF_proteobact-type"/>
</dbReference>
<evidence type="ECO:0000256" key="3">
    <source>
        <dbReference type="ARBA" id="ARBA00023125"/>
    </source>
</evidence>
<dbReference type="PANTHER" id="PTHR30537">
    <property type="entry name" value="HTH-TYPE TRANSCRIPTIONAL REGULATOR"/>
    <property type="match status" value="1"/>
</dbReference>
<evidence type="ECO:0000256" key="1">
    <source>
        <dbReference type="ARBA" id="ARBA00009437"/>
    </source>
</evidence>
<dbReference type="InterPro" id="IPR000847">
    <property type="entry name" value="LysR_HTH_N"/>
</dbReference>
<dbReference type="PANTHER" id="PTHR30537:SF74">
    <property type="entry name" value="HTH-TYPE TRANSCRIPTIONAL REGULATOR TRPI"/>
    <property type="match status" value="1"/>
</dbReference>
<dbReference type="SUPFAM" id="SSF53850">
    <property type="entry name" value="Periplasmic binding protein-like II"/>
    <property type="match status" value="1"/>
</dbReference>
<dbReference type="Gene3D" id="3.40.190.10">
    <property type="entry name" value="Periplasmic binding protein-like II"/>
    <property type="match status" value="2"/>
</dbReference>
<dbReference type="Gene3D" id="1.10.10.10">
    <property type="entry name" value="Winged helix-like DNA-binding domain superfamily/Winged helix DNA-binding domain"/>
    <property type="match status" value="1"/>
</dbReference>
<evidence type="ECO:0000256" key="2">
    <source>
        <dbReference type="ARBA" id="ARBA00023015"/>
    </source>
</evidence>
<gene>
    <name evidence="6" type="ORF">MGEO_07830</name>
</gene>
<organism evidence="6 7">
    <name type="scientific">Marivita geojedonensis</name>
    <dbReference type="NCBI Taxonomy" id="1123756"/>
    <lineage>
        <taxon>Bacteria</taxon>
        <taxon>Pseudomonadati</taxon>
        <taxon>Pseudomonadota</taxon>
        <taxon>Alphaproteobacteria</taxon>
        <taxon>Rhodobacterales</taxon>
        <taxon>Roseobacteraceae</taxon>
        <taxon>Marivita</taxon>
    </lineage>
</organism>
<dbReference type="AlphaFoldDB" id="A0A1X4NMC6"/>